<dbReference type="AlphaFoldDB" id="A0A8D8MVY5"/>
<name>A0A8D8MVY5_CULPI</name>
<evidence type="ECO:0000256" key="1">
    <source>
        <dbReference type="SAM" id="MobiDB-lite"/>
    </source>
</evidence>
<sequence length="134" mass="14947">MCPKSEEVLEETQESTKSFESKQKIPNSPSTEGQIRVSADFWNGCVTENTHVFQRHLIKTWALKSSRCQSAATMRWMATPAEEVEVEAAMTMTAVGAACPNRQCPSRKSNGHRCATWTNTSGRNVPASRRRASR</sequence>
<organism evidence="2">
    <name type="scientific">Culex pipiens</name>
    <name type="common">House mosquito</name>
    <dbReference type="NCBI Taxonomy" id="7175"/>
    <lineage>
        <taxon>Eukaryota</taxon>
        <taxon>Metazoa</taxon>
        <taxon>Ecdysozoa</taxon>
        <taxon>Arthropoda</taxon>
        <taxon>Hexapoda</taxon>
        <taxon>Insecta</taxon>
        <taxon>Pterygota</taxon>
        <taxon>Neoptera</taxon>
        <taxon>Endopterygota</taxon>
        <taxon>Diptera</taxon>
        <taxon>Nematocera</taxon>
        <taxon>Culicoidea</taxon>
        <taxon>Culicidae</taxon>
        <taxon>Culicinae</taxon>
        <taxon>Culicini</taxon>
        <taxon>Culex</taxon>
        <taxon>Culex</taxon>
    </lineage>
</organism>
<accession>A0A8D8MVY5</accession>
<feature type="region of interest" description="Disordered" evidence="1">
    <location>
        <begin position="1"/>
        <end position="33"/>
    </location>
</feature>
<dbReference type="EMBL" id="HBUE01225864">
    <property type="protein sequence ID" value="CAG6542095.1"/>
    <property type="molecule type" value="Transcribed_RNA"/>
</dbReference>
<feature type="compositionally biased region" description="Polar residues" evidence="1">
    <location>
        <begin position="24"/>
        <end position="33"/>
    </location>
</feature>
<dbReference type="EMBL" id="HBUE01332590">
    <property type="protein sequence ID" value="CAG6594179.1"/>
    <property type="molecule type" value="Transcribed_RNA"/>
</dbReference>
<reference evidence="2" key="1">
    <citation type="submission" date="2021-05" db="EMBL/GenBank/DDBJ databases">
        <authorList>
            <person name="Alioto T."/>
            <person name="Alioto T."/>
            <person name="Gomez Garrido J."/>
        </authorList>
    </citation>
    <scope>NUCLEOTIDE SEQUENCE</scope>
</reference>
<feature type="region of interest" description="Disordered" evidence="1">
    <location>
        <begin position="102"/>
        <end position="134"/>
    </location>
</feature>
<evidence type="ECO:0000313" key="2">
    <source>
        <dbReference type="EMBL" id="CAG6542095.1"/>
    </source>
</evidence>
<protein>
    <submittedName>
        <fullName evidence="2">(northern house mosquito) hypothetical protein</fullName>
    </submittedName>
</protein>
<proteinExistence type="predicted"/>